<protein>
    <submittedName>
        <fullName evidence="1">Uncharacterized protein</fullName>
    </submittedName>
</protein>
<sequence>MATSMASCCCLKRLLHIVINNGSPSPLVNGVTANTGKFLACIMNRRPERAYKAPRSKKKKSVVQEDDATQLSYSDHSCLVRYFKERQCGWREEQSKARFDIQSGGI</sequence>
<dbReference type="EMBL" id="HACM01011493">
    <property type="protein sequence ID" value="CRZ11935.1"/>
    <property type="molecule type" value="Transcribed_RNA"/>
</dbReference>
<dbReference type="AlphaFoldDB" id="A0A0H5RCG2"/>
<organism evidence="1">
    <name type="scientific">Spongospora subterranea</name>
    <dbReference type="NCBI Taxonomy" id="70186"/>
    <lineage>
        <taxon>Eukaryota</taxon>
        <taxon>Sar</taxon>
        <taxon>Rhizaria</taxon>
        <taxon>Endomyxa</taxon>
        <taxon>Phytomyxea</taxon>
        <taxon>Plasmodiophorida</taxon>
        <taxon>Plasmodiophoridae</taxon>
        <taxon>Spongospora</taxon>
    </lineage>
</organism>
<reference evidence="1" key="1">
    <citation type="submission" date="2015-04" db="EMBL/GenBank/DDBJ databases">
        <title>The genome sequence of the plant pathogenic Rhizarian Plasmodiophora brassicae reveals insights in its biotrophic life cycle and the origin of chitin synthesis.</title>
        <authorList>
            <person name="Schwelm A."/>
            <person name="Fogelqvist J."/>
            <person name="Knaust A."/>
            <person name="Julke S."/>
            <person name="Lilja T."/>
            <person name="Dhandapani V."/>
            <person name="Bonilla-Rosso G."/>
            <person name="Karlsson M."/>
            <person name="Shevchenko A."/>
            <person name="Choi S.R."/>
            <person name="Kim H.G."/>
            <person name="Park J.Y."/>
            <person name="Lim Y.P."/>
            <person name="Ludwig-Muller J."/>
            <person name="Dixelius C."/>
        </authorList>
    </citation>
    <scope>NUCLEOTIDE SEQUENCE</scope>
    <source>
        <tissue evidence="1">Potato root galls</tissue>
    </source>
</reference>
<name>A0A0H5RCG2_9EUKA</name>
<accession>A0A0H5RCG2</accession>
<proteinExistence type="predicted"/>
<evidence type="ECO:0000313" key="1">
    <source>
        <dbReference type="EMBL" id="CRZ11935.1"/>
    </source>
</evidence>